<evidence type="ECO:0000313" key="1">
    <source>
        <dbReference type="EMBL" id="TFK47906.1"/>
    </source>
</evidence>
<protein>
    <submittedName>
        <fullName evidence="1">Uncharacterized protein</fullName>
    </submittedName>
</protein>
<sequence length="305" mass="33619">MCLCLSAVTAVDSTAPKLYQKPASNQLHDNWNSNKAAAAKRAENKCRVKQQVVLICWYDKSPDGALPKWLLLQDVKTHPTVDLTKHLDVLDRLGLQLTSEIEVYSAGHWPEVVGSWVFTLKKLEEAILIKHEGFVQYPGLYDYIPPPSSSTLPGILTPRPRKHSVSQAEGLESVCHIHTAADPLHLDPSYLAPSPPSLEWCPLSSPGPLGRIMTSQRLPQRPLKGLFLDGIDFQQGTIDLTGSPELTGPSLSIQIPHLLSLPPLSLSPYFPSPSGLLDRDKLNDLWEQGRVYVPRDALGAWPDGI</sequence>
<dbReference type="Proteomes" id="UP000305948">
    <property type="component" value="Unassembled WGS sequence"/>
</dbReference>
<accession>A0A5C3MTX2</accession>
<proteinExistence type="predicted"/>
<organism evidence="1 2">
    <name type="scientific">Heliocybe sulcata</name>
    <dbReference type="NCBI Taxonomy" id="5364"/>
    <lineage>
        <taxon>Eukaryota</taxon>
        <taxon>Fungi</taxon>
        <taxon>Dikarya</taxon>
        <taxon>Basidiomycota</taxon>
        <taxon>Agaricomycotina</taxon>
        <taxon>Agaricomycetes</taxon>
        <taxon>Gloeophyllales</taxon>
        <taxon>Gloeophyllaceae</taxon>
        <taxon>Heliocybe</taxon>
    </lineage>
</organism>
<dbReference type="EMBL" id="ML213521">
    <property type="protein sequence ID" value="TFK47906.1"/>
    <property type="molecule type" value="Genomic_DNA"/>
</dbReference>
<evidence type="ECO:0000313" key="2">
    <source>
        <dbReference type="Proteomes" id="UP000305948"/>
    </source>
</evidence>
<name>A0A5C3MTX2_9AGAM</name>
<gene>
    <name evidence="1" type="ORF">OE88DRAFT_1647316</name>
</gene>
<keyword evidence="2" id="KW-1185">Reference proteome</keyword>
<dbReference type="AlphaFoldDB" id="A0A5C3MTX2"/>
<reference evidence="1 2" key="1">
    <citation type="journal article" date="2019" name="Nat. Ecol. Evol.">
        <title>Megaphylogeny resolves global patterns of mushroom evolution.</title>
        <authorList>
            <person name="Varga T."/>
            <person name="Krizsan K."/>
            <person name="Foldi C."/>
            <person name="Dima B."/>
            <person name="Sanchez-Garcia M."/>
            <person name="Sanchez-Ramirez S."/>
            <person name="Szollosi G.J."/>
            <person name="Szarkandi J.G."/>
            <person name="Papp V."/>
            <person name="Albert L."/>
            <person name="Andreopoulos W."/>
            <person name="Angelini C."/>
            <person name="Antonin V."/>
            <person name="Barry K.W."/>
            <person name="Bougher N.L."/>
            <person name="Buchanan P."/>
            <person name="Buyck B."/>
            <person name="Bense V."/>
            <person name="Catcheside P."/>
            <person name="Chovatia M."/>
            <person name="Cooper J."/>
            <person name="Damon W."/>
            <person name="Desjardin D."/>
            <person name="Finy P."/>
            <person name="Geml J."/>
            <person name="Haridas S."/>
            <person name="Hughes K."/>
            <person name="Justo A."/>
            <person name="Karasinski D."/>
            <person name="Kautmanova I."/>
            <person name="Kiss B."/>
            <person name="Kocsube S."/>
            <person name="Kotiranta H."/>
            <person name="LaButti K.M."/>
            <person name="Lechner B.E."/>
            <person name="Liimatainen K."/>
            <person name="Lipzen A."/>
            <person name="Lukacs Z."/>
            <person name="Mihaltcheva S."/>
            <person name="Morgado L.N."/>
            <person name="Niskanen T."/>
            <person name="Noordeloos M.E."/>
            <person name="Ohm R.A."/>
            <person name="Ortiz-Santana B."/>
            <person name="Ovrebo C."/>
            <person name="Racz N."/>
            <person name="Riley R."/>
            <person name="Savchenko A."/>
            <person name="Shiryaev A."/>
            <person name="Soop K."/>
            <person name="Spirin V."/>
            <person name="Szebenyi C."/>
            <person name="Tomsovsky M."/>
            <person name="Tulloss R.E."/>
            <person name="Uehling J."/>
            <person name="Grigoriev I.V."/>
            <person name="Vagvolgyi C."/>
            <person name="Papp T."/>
            <person name="Martin F.M."/>
            <person name="Miettinen O."/>
            <person name="Hibbett D.S."/>
            <person name="Nagy L.G."/>
        </authorList>
    </citation>
    <scope>NUCLEOTIDE SEQUENCE [LARGE SCALE GENOMIC DNA]</scope>
    <source>
        <strain evidence="1 2">OMC1185</strain>
    </source>
</reference>